<name>A0A8T8K748_9EURY</name>
<evidence type="ECO:0000313" key="3">
    <source>
        <dbReference type="Proteomes" id="UP000681041"/>
    </source>
</evidence>
<gene>
    <name evidence="2" type="ORF">HYG87_08200</name>
</gene>
<dbReference type="GeneID" id="64820739"/>
<feature type="domain" description="Nmd3 N-terminal" evidence="1">
    <location>
        <begin position="3"/>
        <end position="237"/>
    </location>
</feature>
<dbReference type="EMBL" id="CP058560">
    <property type="protein sequence ID" value="QUH23739.1"/>
    <property type="molecule type" value="Genomic_DNA"/>
</dbReference>
<dbReference type="GO" id="GO:0005737">
    <property type="term" value="C:cytoplasm"/>
    <property type="evidence" value="ECO:0007669"/>
    <property type="project" value="TreeGrafter"/>
</dbReference>
<proteinExistence type="predicted"/>
<dbReference type="GO" id="GO:0043023">
    <property type="term" value="F:ribosomal large subunit binding"/>
    <property type="evidence" value="ECO:0007669"/>
    <property type="project" value="InterPro"/>
</dbReference>
<sequence length="347" mass="39794">MFCPQCGSSDTQLVEGLCKTCFLKEFYLLKLESEIIVTLCTSCHSQIQEGKWKELGLPEEEIIYQALEENIHVSPMVENVEIELEIIHRRGSLADCRVIAKGVVFGEEITQEYKTTVRLNKTVCPDCSKIASGYYESVIQLRADNRPLYPEEIALADEIIAVNLNKLEKKNRMAYITQRTPMKEGMDYYIGSQKAAKKLINKLREQLGGLVKESPRLMGQDKSTGKGLYRTWISLRLPQFSIDDFIQYNDRLAQVKSLDSRKIIVRDLINQEKFSILWKDYANIKLIGHLEDIQKTTLTSKTPHSIQILHPTTFEPIDQEINPDYDKLSIGDEVDVLEIEGKIYIIL</sequence>
<reference evidence="2" key="1">
    <citation type="submission" date="2020-07" db="EMBL/GenBank/DDBJ databases">
        <title>Methanobacterium. sp. MethCan genome.</title>
        <authorList>
            <person name="Postec A."/>
            <person name="Quemeneur M."/>
        </authorList>
    </citation>
    <scope>NUCLEOTIDE SEQUENCE</scope>
    <source>
        <strain evidence="2">MethCAN</strain>
    </source>
</reference>
<dbReference type="Proteomes" id="UP000681041">
    <property type="component" value="Chromosome"/>
</dbReference>
<evidence type="ECO:0000259" key="1">
    <source>
        <dbReference type="Pfam" id="PF04981"/>
    </source>
</evidence>
<dbReference type="KEGG" id="meme:HYG87_08200"/>
<dbReference type="InterPro" id="IPR039768">
    <property type="entry name" value="Nmd3"/>
</dbReference>
<dbReference type="PANTHER" id="PTHR12746:SF2">
    <property type="entry name" value="60S RIBOSOMAL EXPORT PROTEIN NMD3"/>
    <property type="match status" value="1"/>
</dbReference>
<dbReference type="AlphaFoldDB" id="A0A8T8K748"/>
<keyword evidence="3" id="KW-1185">Reference proteome</keyword>
<accession>A0A8T8K748</accession>
<dbReference type="PANTHER" id="PTHR12746">
    <property type="entry name" value="NONSENSE-MEDIATED MRNA DECAY PROTEIN 3"/>
    <property type="match status" value="1"/>
</dbReference>
<dbReference type="OrthoDB" id="15051at2157"/>
<organism evidence="2 3">
    <name type="scientific">Methanobacterium alkalithermotolerans</name>
    <dbReference type="NCBI Taxonomy" id="2731220"/>
    <lineage>
        <taxon>Archaea</taxon>
        <taxon>Methanobacteriati</taxon>
        <taxon>Methanobacteriota</taxon>
        <taxon>Methanomada group</taxon>
        <taxon>Methanobacteria</taxon>
        <taxon>Methanobacteriales</taxon>
        <taxon>Methanobacteriaceae</taxon>
        <taxon>Methanobacterium</taxon>
    </lineage>
</organism>
<evidence type="ECO:0000313" key="2">
    <source>
        <dbReference type="EMBL" id="QUH23739.1"/>
    </source>
</evidence>
<protein>
    <recommendedName>
        <fullName evidence="1">Nmd3 N-terminal domain-containing protein</fullName>
    </recommendedName>
</protein>
<dbReference type="Pfam" id="PF04981">
    <property type="entry name" value="NMD3"/>
    <property type="match status" value="1"/>
</dbReference>
<dbReference type="RefSeq" id="WP_211532695.1">
    <property type="nucleotide sequence ID" value="NZ_CP058560.1"/>
</dbReference>
<dbReference type="InterPro" id="IPR007064">
    <property type="entry name" value="Nmd3_N"/>
</dbReference>